<feature type="domain" description="ABC transporter" evidence="4">
    <location>
        <begin position="330"/>
        <end position="546"/>
    </location>
</feature>
<dbReference type="GO" id="GO:0005524">
    <property type="term" value="F:ATP binding"/>
    <property type="evidence" value="ECO:0007669"/>
    <property type="project" value="UniProtKB-KW"/>
</dbReference>
<proteinExistence type="predicted"/>
<dbReference type="Pfam" id="PF16326">
    <property type="entry name" value="ABC_tran_CTD"/>
    <property type="match status" value="1"/>
</dbReference>
<dbReference type="RefSeq" id="WP_191205771.1">
    <property type="nucleotide sequence ID" value="NZ_JACXZA010000006.1"/>
</dbReference>
<dbReference type="Gene3D" id="3.40.50.300">
    <property type="entry name" value="P-loop containing nucleotide triphosphate hydrolases"/>
    <property type="match status" value="2"/>
</dbReference>
<evidence type="ECO:0000313" key="6">
    <source>
        <dbReference type="Proteomes" id="UP000609346"/>
    </source>
</evidence>
<dbReference type="InterPro" id="IPR032524">
    <property type="entry name" value="ABC_tran_C"/>
</dbReference>
<dbReference type="InterPro" id="IPR032781">
    <property type="entry name" value="ABC_tran_Xtn"/>
</dbReference>
<keyword evidence="1" id="KW-0547">Nucleotide-binding</keyword>
<accession>A0ABR8N2M4</accession>
<feature type="domain" description="ABC transporter" evidence="4">
    <location>
        <begin position="3"/>
        <end position="262"/>
    </location>
</feature>
<evidence type="ECO:0000259" key="4">
    <source>
        <dbReference type="PROSITE" id="PS50893"/>
    </source>
</evidence>
<evidence type="ECO:0000256" key="2">
    <source>
        <dbReference type="ARBA" id="ARBA00022840"/>
    </source>
</evidence>
<dbReference type="InterPro" id="IPR017871">
    <property type="entry name" value="ABC_transporter-like_CS"/>
</dbReference>
<dbReference type="Pfam" id="PF12848">
    <property type="entry name" value="ABC_tran_Xtn"/>
    <property type="match status" value="1"/>
</dbReference>
<gene>
    <name evidence="5" type="ORF">H8B09_22045</name>
</gene>
<reference evidence="5 6" key="1">
    <citation type="submission" date="2020-09" db="EMBL/GenBank/DDBJ databases">
        <title>Paenibacillus sp. strain PR3 16S rRNA gene Genome sequencing and assembly.</title>
        <authorList>
            <person name="Kim J."/>
        </authorList>
    </citation>
    <scope>NUCLEOTIDE SEQUENCE [LARGE SCALE GENOMIC DNA]</scope>
    <source>
        <strain evidence="5 6">PR3</strain>
    </source>
</reference>
<organism evidence="5 6">
    <name type="scientific">Paenibacillus terricola</name>
    <dbReference type="NCBI Taxonomy" id="2763503"/>
    <lineage>
        <taxon>Bacteria</taxon>
        <taxon>Bacillati</taxon>
        <taxon>Bacillota</taxon>
        <taxon>Bacilli</taxon>
        <taxon>Bacillales</taxon>
        <taxon>Paenibacillaceae</taxon>
        <taxon>Paenibacillus</taxon>
    </lineage>
</organism>
<dbReference type="InterPro" id="IPR003593">
    <property type="entry name" value="AAA+_ATPase"/>
</dbReference>
<dbReference type="Gene3D" id="1.10.287.380">
    <property type="entry name" value="Valyl-tRNA synthetase, C-terminal domain"/>
    <property type="match status" value="1"/>
</dbReference>
<evidence type="ECO:0000256" key="1">
    <source>
        <dbReference type="ARBA" id="ARBA00022741"/>
    </source>
</evidence>
<evidence type="ECO:0000256" key="3">
    <source>
        <dbReference type="SAM" id="MobiDB-lite"/>
    </source>
</evidence>
<dbReference type="InterPro" id="IPR003439">
    <property type="entry name" value="ABC_transporter-like_ATP-bd"/>
</dbReference>
<dbReference type="Pfam" id="PF00005">
    <property type="entry name" value="ABC_tran"/>
    <property type="match status" value="2"/>
</dbReference>
<dbReference type="PROSITE" id="PS50893">
    <property type="entry name" value="ABC_TRANSPORTER_2"/>
    <property type="match status" value="2"/>
</dbReference>
<keyword evidence="6" id="KW-1185">Reference proteome</keyword>
<dbReference type="InterPro" id="IPR037118">
    <property type="entry name" value="Val-tRNA_synth_C_sf"/>
</dbReference>
<keyword evidence="2 5" id="KW-0067">ATP-binding</keyword>
<feature type="compositionally biased region" description="Polar residues" evidence="3">
    <location>
        <begin position="566"/>
        <end position="575"/>
    </location>
</feature>
<evidence type="ECO:0000313" key="5">
    <source>
        <dbReference type="EMBL" id="MBD3921465.1"/>
    </source>
</evidence>
<dbReference type="InterPro" id="IPR051309">
    <property type="entry name" value="ABCF_ATPase"/>
</dbReference>
<protein>
    <submittedName>
        <fullName evidence="5">ABC-F family ATP-binding cassette domain-containing protein</fullName>
    </submittedName>
</protein>
<dbReference type="SMART" id="SM00382">
    <property type="entry name" value="AAA"/>
    <property type="match status" value="2"/>
</dbReference>
<sequence>MLLQVSDLSKSYGVTPILSRITFQIQERERIGLVGVNGAGKSTLLQIIAGEMSYDSGTIYKAKETRIGYLAQNSGLQSDRTIIEEMREVFRALLDTEQELRQLEVAIADPDLQRDEKRYEETLARYAERSEWFRSNGGFEMDTRIKSVLHGMGFSQFDPNTVISTLSGGQRTRLALARMLLQAPDLLMLDEPTNHLDIETLTWLESYLRGYSGSILIVSHDRYFLDALATGIVEIERHAAKRYTGNYSRYIDLKAAEYESQLKQYEKQQDEIAKLEQFIQRNIVRASTTKRAQSRRKALDKMDRLDKPLGELKKAHFSFEIDRQTGKDVLTADSLSVAFEGADQPLFRNISFRLERGETVALVGPNGIGKSTLLKALIDRQPLANGAFRWGSNVKLGFYDQEQATLTGSNTVLEEVWSAFPHLEEARIRTVLGNFLFSGDDVQKVVSSLSGGEKARVALAKLMLDRANVLILDEPTNHLDLFSKEVLESALIDYDGTLLFISHDRYFLNKMAERIVELTPDSCRHFLGNYDDMIEKKQELEELAALAAAEAASGKGAAKSQAAAVDTSSTPSSSYEADKQAKRDERTRQRKLEQLEASIAELESAIEELETELTKPEVFNDYVRVQEIQASIDAKRTELAAVYEQWETLVG</sequence>
<dbReference type="PANTHER" id="PTHR42855:SF2">
    <property type="entry name" value="DRUG RESISTANCE ABC TRANSPORTER,ATP-BINDING PROTEIN"/>
    <property type="match status" value="1"/>
</dbReference>
<feature type="compositionally biased region" description="Basic and acidic residues" evidence="3">
    <location>
        <begin position="576"/>
        <end position="587"/>
    </location>
</feature>
<dbReference type="EMBL" id="JACXZA010000006">
    <property type="protein sequence ID" value="MBD3921465.1"/>
    <property type="molecule type" value="Genomic_DNA"/>
</dbReference>
<name>A0ABR8N2M4_9BACL</name>
<dbReference type="PROSITE" id="PS00211">
    <property type="entry name" value="ABC_TRANSPORTER_1"/>
    <property type="match status" value="2"/>
</dbReference>
<dbReference type="InterPro" id="IPR027417">
    <property type="entry name" value="P-loop_NTPase"/>
</dbReference>
<dbReference type="PANTHER" id="PTHR42855">
    <property type="entry name" value="ABC TRANSPORTER ATP-BINDING SUBUNIT"/>
    <property type="match status" value="1"/>
</dbReference>
<feature type="region of interest" description="Disordered" evidence="3">
    <location>
        <begin position="558"/>
        <end position="587"/>
    </location>
</feature>
<dbReference type="SUPFAM" id="SSF52540">
    <property type="entry name" value="P-loop containing nucleoside triphosphate hydrolases"/>
    <property type="match status" value="2"/>
</dbReference>
<dbReference type="CDD" id="cd03221">
    <property type="entry name" value="ABCF_EF-3"/>
    <property type="match status" value="2"/>
</dbReference>
<dbReference type="Proteomes" id="UP000609346">
    <property type="component" value="Unassembled WGS sequence"/>
</dbReference>
<comment type="caution">
    <text evidence="5">The sequence shown here is derived from an EMBL/GenBank/DDBJ whole genome shotgun (WGS) entry which is preliminary data.</text>
</comment>